<keyword evidence="1" id="KW-0732">Signal</keyword>
<dbReference type="EMBL" id="NIVC01001520">
    <property type="protein sequence ID" value="PAA66937.1"/>
    <property type="molecule type" value="Genomic_DNA"/>
</dbReference>
<feature type="signal peptide" evidence="1">
    <location>
        <begin position="1"/>
        <end position="20"/>
    </location>
</feature>
<proteinExistence type="predicted"/>
<name>A0A267F1A0_9PLAT</name>
<protein>
    <submittedName>
        <fullName evidence="2">Uncharacterized protein</fullName>
    </submittedName>
</protein>
<organism evidence="2 3">
    <name type="scientific">Macrostomum lignano</name>
    <dbReference type="NCBI Taxonomy" id="282301"/>
    <lineage>
        <taxon>Eukaryota</taxon>
        <taxon>Metazoa</taxon>
        <taxon>Spiralia</taxon>
        <taxon>Lophotrochozoa</taxon>
        <taxon>Platyhelminthes</taxon>
        <taxon>Rhabditophora</taxon>
        <taxon>Macrostomorpha</taxon>
        <taxon>Macrostomida</taxon>
        <taxon>Macrostomidae</taxon>
        <taxon>Macrostomum</taxon>
    </lineage>
</organism>
<accession>A0A267F1A0</accession>
<reference evidence="2 3" key="1">
    <citation type="submission" date="2017-06" db="EMBL/GenBank/DDBJ databases">
        <title>A platform for efficient transgenesis in Macrostomum lignano, a flatworm model organism for stem cell research.</title>
        <authorList>
            <person name="Berezikov E."/>
        </authorList>
    </citation>
    <scope>NUCLEOTIDE SEQUENCE [LARGE SCALE GENOMIC DNA]</scope>
    <source>
        <strain evidence="2">DV1</strain>
        <tissue evidence="2">Whole organism</tissue>
    </source>
</reference>
<sequence length="128" mass="15045">MRLIPLLSLSLILAIGGAWASWPANHINSLSDIRCRQWCTFRFHSGSRRVFVGPDAELRPFLVSNYVKRMQDRHRAELTAEMRDNMRRFREYYSSQRAGGTVRESGDSTLGWFNLYHDYLHCLRDCFD</sequence>
<keyword evidence="3" id="KW-1185">Reference proteome</keyword>
<dbReference type="Proteomes" id="UP000215902">
    <property type="component" value="Unassembled WGS sequence"/>
</dbReference>
<evidence type="ECO:0000313" key="2">
    <source>
        <dbReference type="EMBL" id="PAA66937.1"/>
    </source>
</evidence>
<dbReference type="AlphaFoldDB" id="A0A267F1A0"/>
<feature type="chain" id="PRO_5013215668" evidence="1">
    <location>
        <begin position="21"/>
        <end position="128"/>
    </location>
</feature>
<evidence type="ECO:0000256" key="1">
    <source>
        <dbReference type="SAM" id="SignalP"/>
    </source>
</evidence>
<gene>
    <name evidence="2" type="ORF">BOX15_Mlig019020g1</name>
</gene>
<comment type="caution">
    <text evidence="2">The sequence shown here is derived from an EMBL/GenBank/DDBJ whole genome shotgun (WGS) entry which is preliminary data.</text>
</comment>
<evidence type="ECO:0000313" key="3">
    <source>
        <dbReference type="Proteomes" id="UP000215902"/>
    </source>
</evidence>